<sequence length="112" mass="12463">MRGVSQSLRFGPHPPDLQPPPGPAPKDGYARFEKRDFQIVRARVAGTWRLGVVREWRRGRRGWAVRIELPDPAGSSVDLWFQFEPASVDPVAVDPDTGMVVLLPPRLRGGPS</sequence>
<proteinExistence type="predicted"/>
<feature type="compositionally biased region" description="Pro residues" evidence="1">
    <location>
        <begin position="12"/>
        <end position="24"/>
    </location>
</feature>
<comment type="caution">
    <text evidence="2">The sequence shown here is derived from an EMBL/GenBank/DDBJ whole genome shotgun (WGS) entry which is preliminary data.</text>
</comment>
<accession>A0ABP5GHD9</accession>
<dbReference type="Proteomes" id="UP001500751">
    <property type="component" value="Unassembled WGS sequence"/>
</dbReference>
<evidence type="ECO:0000256" key="1">
    <source>
        <dbReference type="SAM" id="MobiDB-lite"/>
    </source>
</evidence>
<gene>
    <name evidence="2" type="ORF">GCM10009839_58790</name>
</gene>
<evidence type="ECO:0000313" key="3">
    <source>
        <dbReference type="Proteomes" id="UP001500751"/>
    </source>
</evidence>
<dbReference type="EMBL" id="BAAAQN010000041">
    <property type="protein sequence ID" value="GAA2046573.1"/>
    <property type="molecule type" value="Genomic_DNA"/>
</dbReference>
<evidence type="ECO:0000313" key="2">
    <source>
        <dbReference type="EMBL" id="GAA2046573.1"/>
    </source>
</evidence>
<keyword evidence="3" id="KW-1185">Reference proteome</keyword>
<name>A0ABP5GHD9_9ACTN</name>
<organism evidence="2 3">
    <name type="scientific">Catenulispora yoronensis</name>
    <dbReference type="NCBI Taxonomy" id="450799"/>
    <lineage>
        <taxon>Bacteria</taxon>
        <taxon>Bacillati</taxon>
        <taxon>Actinomycetota</taxon>
        <taxon>Actinomycetes</taxon>
        <taxon>Catenulisporales</taxon>
        <taxon>Catenulisporaceae</taxon>
        <taxon>Catenulispora</taxon>
    </lineage>
</organism>
<protein>
    <submittedName>
        <fullName evidence="2">Uncharacterized protein</fullName>
    </submittedName>
</protein>
<reference evidence="3" key="1">
    <citation type="journal article" date="2019" name="Int. J. Syst. Evol. Microbiol.">
        <title>The Global Catalogue of Microorganisms (GCM) 10K type strain sequencing project: providing services to taxonomists for standard genome sequencing and annotation.</title>
        <authorList>
            <consortium name="The Broad Institute Genomics Platform"/>
            <consortium name="The Broad Institute Genome Sequencing Center for Infectious Disease"/>
            <person name="Wu L."/>
            <person name="Ma J."/>
        </authorList>
    </citation>
    <scope>NUCLEOTIDE SEQUENCE [LARGE SCALE GENOMIC DNA]</scope>
    <source>
        <strain evidence="3">JCM 16014</strain>
    </source>
</reference>
<feature type="region of interest" description="Disordered" evidence="1">
    <location>
        <begin position="1"/>
        <end position="29"/>
    </location>
</feature>